<reference evidence="1 2" key="1">
    <citation type="journal article" date="2018" name="Proc. Natl. Acad. Sci. U.S.A.">
        <title>Draft genome sequence of Camellia sinensis var. sinensis provides insights into the evolution of the tea genome and tea quality.</title>
        <authorList>
            <person name="Wei C."/>
            <person name="Yang H."/>
            <person name="Wang S."/>
            <person name="Zhao J."/>
            <person name="Liu C."/>
            <person name="Gao L."/>
            <person name="Xia E."/>
            <person name="Lu Y."/>
            <person name="Tai Y."/>
            <person name="She G."/>
            <person name="Sun J."/>
            <person name="Cao H."/>
            <person name="Tong W."/>
            <person name="Gao Q."/>
            <person name="Li Y."/>
            <person name="Deng W."/>
            <person name="Jiang X."/>
            <person name="Wang W."/>
            <person name="Chen Q."/>
            <person name="Zhang S."/>
            <person name="Li H."/>
            <person name="Wu J."/>
            <person name="Wang P."/>
            <person name="Li P."/>
            <person name="Shi C."/>
            <person name="Zheng F."/>
            <person name="Jian J."/>
            <person name="Huang B."/>
            <person name="Shan D."/>
            <person name="Shi M."/>
            <person name="Fang C."/>
            <person name="Yue Y."/>
            <person name="Li F."/>
            <person name="Li D."/>
            <person name="Wei S."/>
            <person name="Han B."/>
            <person name="Jiang C."/>
            <person name="Yin Y."/>
            <person name="Xia T."/>
            <person name="Zhang Z."/>
            <person name="Bennetzen J.L."/>
            <person name="Zhao S."/>
            <person name="Wan X."/>
        </authorList>
    </citation>
    <scope>NUCLEOTIDE SEQUENCE [LARGE SCALE GENOMIC DNA]</scope>
    <source>
        <strain evidence="2">cv. Shuchazao</strain>
        <tissue evidence="1">Leaf</tissue>
    </source>
</reference>
<dbReference type="PANTHER" id="PTHR31579:SF58">
    <property type="entry name" value="PLANT-SPECIFIC DOMAIN TIGR01615 FAMILY PROTEIN"/>
    <property type="match status" value="1"/>
</dbReference>
<dbReference type="Pfam" id="PF04720">
    <property type="entry name" value="PDDEXK_6"/>
    <property type="match status" value="1"/>
</dbReference>
<dbReference type="NCBIfam" id="TIGR01615">
    <property type="entry name" value="A_thal_3542"/>
    <property type="match status" value="1"/>
</dbReference>
<organism evidence="1 2">
    <name type="scientific">Camellia sinensis var. sinensis</name>
    <name type="common">China tea</name>
    <dbReference type="NCBI Taxonomy" id="542762"/>
    <lineage>
        <taxon>Eukaryota</taxon>
        <taxon>Viridiplantae</taxon>
        <taxon>Streptophyta</taxon>
        <taxon>Embryophyta</taxon>
        <taxon>Tracheophyta</taxon>
        <taxon>Spermatophyta</taxon>
        <taxon>Magnoliopsida</taxon>
        <taxon>eudicotyledons</taxon>
        <taxon>Gunneridae</taxon>
        <taxon>Pentapetalae</taxon>
        <taxon>asterids</taxon>
        <taxon>Ericales</taxon>
        <taxon>Theaceae</taxon>
        <taxon>Camellia</taxon>
    </lineage>
</organism>
<gene>
    <name evidence="1" type="ORF">TEA_026585</name>
</gene>
<comment type="caution">
    <text evidence="1">The sequence shown here is derived from an EMBL/GenBank/DDBJ whole genome shotgun (WGS) entry which is preliminary data.</text>
</comment>
<dbReference type="EMBL" id="SDRB02010798">
    <property type="protein sequence ID" value="THG04255.1"/>
    <property type="molecule type" value="Genomic_DNA"/>
</dbReference>
<proteinExistence type="predicted"/>
<name>A0A4S4DMX5_CAMSN</name>
<protein>
    <submittedName>
        <fullName evidence="1">Uncharacterized protein</fullName>
    </submittedName>
</protein>
<accession>A0A4S4DMX5</accession>
<dbReference type="PANTHER" id="PTHR31579">
    <property type="entry name" value="OS03G0796600 PROTEIN"/>
    <property type="match status" value="1"/>
</dbReference>
<dbReference type="InterPro" id="IPR006502">
    <property type="entry name" value="PDDEXK-like"/>
</dbReference>
<keyword evidence="2" id="KW-1185">Reference proteome</keyword>
<dbReference type="AlphaFoldDB" id="A0A4S4DMX5"/>
<evidence type="ECO:0000313" key="2">
    <source>
        <dbReference type="Proteomes" id="UP000306102"/>
    </source>
</evidence>
<evidence type="ECO:0000313" key="1">
    <source>
        <dbReference type="EMBL" id="THG04255.1"/>
    </source>
</evidence>
<sequence>MARATVKIPINRLNSDEAVKYCGRQESVVDLIFGILEEGDVSSDSSCNSCNSSNYGGSLDDMDVDDESVDNNVNSVEEDKAFWESKGQLLQEALCRTTSIETKIRNATKEAMRELSLGGIACTCRRPTTESCQNCLQREISDRLRKVGYNCAICKSKWRSSPDIPKGEHTYLEVLDNSNSKKKELRVVIELNFRVEFEMAKANEEYNRLIFRLPEVFVGKPERLQALIKILCSAAKKCMKDKKMHMGPWRKHKYMQAKWFGECERTVPLILSGGFSGQLPKPRASMLTFNLIENLPVLKCTAVN</sequence>
<dbReference type="Proteomes" id="UP000306102">
    <property type="component" value="Unassembled WGS sequence"/>
</dbReference>